<gene>
    <name evidence="9" type="ORF">GEMMAAP_13735</name>
</gene>
<dbReference type="STRING" id="1379270.GEMMAAP_13735"/>
<feature type="transmembrane region" description="Helical" evidence="8">
    <location>
        <begin position="67"/>
        <end position="88"/>
    </location>
</feature>
<evidence type="ECO:0000313" key="9">
    <source>
        <dbReference type="EMBL" id="AMW06859.1"/>
    </source>
</evidence>
<evidence type="ECO:0000256" key="3">
    <source>
        <dbReference type="ARBA" id="ARBA00022448"/>
    </source>
</evidence>
<dbReference type="AlphaFoldDB" id="A0A143BP66"/>
<feature type="transmembrane region" description="Helical" evidence="8">
    <location>
        <begin position="94"/>
        <end position="111"/>
    </location>
</feature>
<keyword evidence="5 8" id="KW-0812">Transmembrane</keyword>
<dbReference type="PANTHER" id="PTHR30269">
    <property type="entry name" value="TRANSMEMBRANE PROTEIN YFCA"/>
    <property type="match status" value="1"/>
</dbReference>
<protein>
    <recommendedName>
        <fullName evidence="8">Probable membrane transporter protein</fullName>
    </recommendedName>
</protein>
<proteinExistence type="inferred from homology"/>
<comment type="similarity">
    <text evidence="2 8">Belongs to the 4-toluene sulfonate uptake permease (TSUP) (TC 2.A.102) family.</text>
</comment>
<feature type="transmembrane region" description="Helical" evidence="8">
    <location>
        <begin position="230"/>
        <end position="249"/>
    </location>
</feature>
<evidence type="ECO:0000256" key="1">
    <source>
        <dbReference type="ARBA" id="ARBA00004651"/>
    </source>
</evidence>
<feature type="transmembrane region" description="Helical" evidence="8">
    <location>
        <begin position="144"/>
        <end position="167"/>
    </location>
</feature>
<accession>A0A143BP66</accession>
<name>A0A143BP66_9BACT</name>
<reference evidence="9 10" key="2">
    <citation type="journal article" date="2016" name="Environ. Microbiol. Rep.">
        <title>Metagenomic evidence for the presence of phototrophic Gemmatimonadetes bacteria in diverse environments.</title>
        <authorList>
            <person name="Zeng Y."/>
            <person name="Baumbach J."/>
            <person name="Barbosa E.G."/>
            <person name="Azevedo V."/>
            <person name="Zhang C."/>
            <person name="Koblizek M."/>
        </authorList>
    </citation>
    <scope>NUCLEOTIDE SEQUENCE [LARGE SCALE GENOMIC DNA]</scope>
    <source>
        <strain evidence="9 10">AP64</strain>
    </source>
</reference>
<organism evidence="9 10">
    <name type="scientific">Gemmatimonas phototrophica</name>
    <dbReference type="NCBI Taxonomy" id="1379270"/>
    <lineage>
        <taxon>Bacteria</taxon>
        <taxon>Pseudomonadati</taxon>
        <taxon>Gemmatimonadota</taxon>
        <taxon>Gemmatimonadia</taxon>
        <taxon>Gemmatimonadales</taxon>
        <taxon>Gemmatimonadaceae</taxon>
        <taxon>Gemmatimonas</taxon>
    </lineage>
</organism>
<keyword evidence="7 8" id="KW-0472">Membrane</keyword>
<sequence length="251" mass="26303">MAIAAVSAISGAVNSIAGGGTLLTFPALLGLGVTPVAANATSTVALWPGSFASMMGYRRELEGAERWAVKLAIPSLLGGLTGAGLLMATSDEQFRAIVPWLVFGATLLFAFQARFMKWLRHYVTEVPHGPAPIEPTRGMIIAQYFVAIYGGYFGAGAGIVMLATFGLMGMTNIHRMNGLKNFNGICFNGIAAITFALKGLVNWPIALVMAIGSSVGGYMMSGLAQKVPQAWVRGAVSLIGIGSAVWLFLSR</sequence>
<dbReference type="PANTHER" id="PTHR30269:SF0">
    <property type="entry name" value="MEMBRANE TRANSPORTER PROTEIN YFCA-RELATED"/>
    <property type="match status" value="1"/>
</dbReference>
<dbReference type="EMBL" id="CP011454">
    <property type="protein sequence ID" value="AMW06859.1"/>
    <property type="molecule type" value="Genomic_DNA"/>
</dbReference>
<dbReference type="KEGG" id="gph:GEMMAAP_13735"/>
<evidence type="ECO:0000256" key="8">
    <source>
        <dbReference type="RuleBase" id="RU363041"/>
    </source>
</evidence>
<evidence type="ECO:0000256" key="4">
    <source>
        <dbReference type="ARBA" id="ARBA00022475"/>
    </source>
</evidence>
<evidence type="ECO:0000256" key="5">
    <source>
        <dbReference type="ARBA" id="ARBA00022692"/>
    </source>
</evidence>
<dbReference type="GO" id="GO:0005886">
    <property type="term" value="C:plasma membrane"/>
    <property type="evidence" value="ECO:0007669"/>
    <property type="project" value="UniProtKB-SubCell"/>
</dbReference>
<reference evidence="9 10" key="1">
    <citation type="journal article" date="2014" name="Proc. Natl. Acad. Sci. U.S.A.">
        <title>Functional type 2 photosynthetic reaction centers found in the rare bacterial phylum Gemmatimonadetes.</title>
        <authorList>
            <person name="Zeng Y."/>
            <person name="Feng F."/>
            <person name="Medova H."/>
            <person name="Dean J."/>
            <person name="Koblizek M."/>
        </authorList>
    </citation>
    <scope>NUCLEOTIDE SEQUENCE [LARGE SCALE GENOMIC DNA]</scope>
    <source>
        <strain evidence="9 10">AP64</strain>
    </source>
</reference>
<dbReference type="eggNOG" id="COG0730">
    <property type="taxonomic scope" value="Bacteria"/>
</dbReference>
<keyword evidence="3" id="KW-0813">Transport</keyword>
<dbReference type="Pfam" id="PF01925">
    <property type="entry name" value="TauE"/>
    <property type="match status" value="1"/>
</dbReference>
<dbReference type="InterPro" id="IPR002781">
    <property type="entry name" value="TM_pro_TauE-like"/>
</dbReference>
<evidence type="ECO:0000256" key="2">
    <source>
        <dbReference type="ARBA" id="ARBA00009142"/>
    </source>
</evidence>
<keyword evidence="10" id="KW-1185">Reference proteome</keyword>
<dbReference type="Proteomes" id="UP000076404">
    <property type="component" value="Chromosome"/>
</dbReference>
<dbReference type="InterPro" id="IPR052017">
    <property type="entry name" value="TSUP"/>
</dbReference>
<keyword evidence="6 8" id="KW-1133">Transmembrane helix</keyword>
<keyword evidence="4 8" id="KW-1003">Cell membrane</keyword>
<evidence type="ECO:0000256" key="7">
    <source>
        <dbReference type="ARBA" id="ARBA00023136"/>
    </source>
</evidence>
<comment type="subcellular location">
    <subcellularLocation>
        <location evidence="1 8">Cell membrane</location>
        <topology evidence="1 8">Multi-pass membrane protein</topology>
    </subcellularLocation>
</comment>
<evidence type="ECO:0000256" key="6">
    <source>
        <dbReference type="ARBA" id="ARBA00022989"/>
    </source>
</evidence>
<evidence type="ECO:0000313" key="10">
    <source>
        <dbReference type="Proteomes" id="UP000076404"/>
    </source>
</evidence>